<keyword evidence="1" id="KW-0808">Transferase</keyword>
<gene>
    <name evidence="1" type="primary">frcK</name>
    <name evidence="1" type="ORF">MMOR_57140</name>
</gene>
<dbReference type="Proteomes" id="UP000466681">
    <property type="component" value="Chromosome"/>
</dbReference>
<reference evidence="1 2" key="1">
    <citation type="journal article" date="2019" name="Emerg. Microbes Infect.">
        <title>Comprehensive subspecies identification of 175 nontuberculous mycobacteria species based on 7547 genomic profiles.</title>
        <authorList>
            <person name="Matsumoto Y."/>
            <person name="Kinjo T."/>
            <person name="Motooka D."/>
            <person name="Nabeya D."/>
            <person name="Jung N."/>
            <person name="Uechi K."/>
            <person name="Horii T."/>
            <person name="Iida T."/>
            <person name="Fujita J."/>
            <person name="Nakamura S."/>
        </authorList>
    </citation>
    <scope>NUCLEOTIDE SEQUENCE [LARGE SCALE GENOMIC DNA]</scope>
    <source>
        <strain evidence="1 2">JCM 6375</strain>
    </source>
</reference>
<evidence type="ECO:0000313" key="1">
    <source>
        <dbReference type="EMBL" id="BBX04778.1"/>
    </source>
</evidence>
<keyword evidence="1" id="KW-0418">Kinase</keyword>
<dbReference type="PANTHER" id="PTHR10285">
    <property type="entry name" value="URIDINE KINASE"/>
    <property type="match status" value="1"/>
</dbReference>
<dbReference type="NCBIfam" id="NF006743">
    <property type="entry name" value="PRK09270.1-2"/>
    <property type="match status" value="1"/>
</dbReference>
<dbReference type="Gene3D" id="3.40.50.300">
    <property type="entry name" value="P-loop containing nucleotide triphosphate hydrolases"/>
    <property type="match status" value="1"/>
</dbReference>
<dbReference type="EMBL" id="AP022560">
    <property type="protein sequence ID" value="BBX04778.1"/>
    <property type="molecule type" value="Genomic_DNA"/>
</dbReference>
<dbReference type="SUPFAM" id="SSF52540">
    <property type="entry name" value="P-loop containing nucleoside triphosphate hydrolases"/>
    <property type="match status" value="1"/>
</dbReference>
<proteinExistence type="predicted"/>
<dbReference type="GO" id="GO:0016301">
    <property type="term" value="F:kinase activity"/>
    <property type="evidence" value="ECO:0007669"/>
    <property type="project" value="UniProtKB-KW"/>
</dbReference>
<name>A0AAD1HIM0_9MYCO</name>
<accession>A0AAD1HIM0</accession>
<sequence length="198" mass="22222">MNSWTSRLEALLARQPRVLLGITGPPGAGKTALGTQIVSTVEGAVQVPMDGFHLADVELRRLGRLDRKGAIDTFDGYGYLALLQRIRRQHSEVVYAPAFDRDIEQPVAGSIPIGPDARLVVTEGNYLLDDDEPWPQVRGVLDEVWFVSCPAEERRRRLVARHVEFGKSPEQAEAWVHDVDERNAERIERVRHKADLVV</sequence>
<dbReference type="RefSeq" id="WP_083150508.1">
    <property type="nucleotide sequence ID" value="NZ_AP022560.1"/>
</dbReference>
<protein>
    <submittedName>
        <fullName evidence="1">Nucleoside/nucleotide kinase family protein</fullName>
    </submittedName>
</protein>
<evidence type="ECO:0000313" key="2">
    <source>
        <dbReference type="Proteomes" id="UP000466681"/>
    </source>
</evidence>
<dbReference type="AlphaFoldDB" id="A0AAD1HIM0"/>
<dbReference type="InterPro" id="IPR027417">
    <property type="entry name" value="P-loop_NTPase"/>
</dbReference>
<organism evidence="1 2">
    <name type="scientific">Mycolicibacterium moriokaense</name>
    <dbReference type="NCBI Taxonomy" id="39691"/>
    <lineage>
        <taxon>Bacteria</taxon>
        <taxon>Bacillati</taxon>
        <taxon>Actinomycetota</taxon>
        <taxon>Actinomycetes</taxon>
        <taxon>Mycobacteriales</taxon>
        <taxon>Mycobacteriaceae</taxon>
        <taxon>Mycolicibacterium</taxon>
    </lineage>
</organism>
<dbReference type="KEGG" id="mmor:MMOR_57140"/>
<keyword evidence="2" id="KW-1185">Reference proteome</keyword>